<dbReference type="InterPro" id="IPR002083">
    <property type="entry name" value="MATH/TRAF_dom"/>
</dbReference>
<dbReference type="Pfam" id="PF00917">
    <property type="entry name" value="MATH"/>
    <property type="match status" value="1"/>
</dbReference>
<organism evidence="2 3">
    <name type="scientific">Arabidopsis thaliana x Arabidopsis arenosa</name>
    <dbReference type="NCBI Taxonomy" id="1240361"/>
    <lineage>
        <taxon>Eukaryota</taxon>
        <taxon>Viridiplantae</taxon>
        <taxon>Streptophyta</taxon>
        <taxon>Embryophyta</taxon>
        <taxon>Tracheophyta</taxon>
        <taxon>Spermatophyta</taxon>
        <taxon>Magnoliopsida</taxon>
        <taxon>eudicotyledons</taxon>
        <taxon>Gunneridae</taxon>
        <taxon>Pentapetalae</taxon>
        <taxon>rosids</taxon>
        <taxon>malvids</taxon>
        <taxon>Brassicales</taxon>
        <taxon>Brassicaceae</taxon>
        <taxon>Camelineae</taxon>
        <taxon>Arabidopsis</taxon>
    </lineage>
</organism>
<proteinExistence type="predicted"/>
<reference evidence="2 3" key="1">
    <citation type="submission" date="2020-12" db="EMBL/GenBank/DDBJ databases">
        <title>Concerted genomic and epigenomic changes stabilize Arabidopsis allopolyploids.</title>
        <authorList>
            <person name="Chen Z."/>
        </authorList>
    </citation>
    <scope>NUCLEOTIDE SEQUENCE [LARGE SCALE GENOMIC DNA]</scope>
    <source>
        <strain evidence="2">Allo738</strain>
        <tissue evidence="2">Leaf</tissue>
    </source>
</reference>
<dbReference type="EMBL" id="JAEFBK010000013">
    <property type="protein sequence ID" value="KAG7533937.1"/>
    <property type="molecule type" value="Genomic_DNA"/>
</dbReference>
<evidence type="ECO:0000259" key="1">
    <source>
        <dbReference type="Pfam" id="PF00917"/>
    </source>
</evidence>
<evidence type="ECO:0000313" key="3">
    <source>
        <dbReference type="Proteomes" id="UP000694240"/>
    </source>
</evidence>
<accession>A0A8T1XI34</accession>
<name>A0A8T1XI34_9BRAS</name>
<dbReference type="CDD" id="cd00121">
    <property type="entry name" value="MATH"/>
    <property type="match status" value="1"/>
</dbReference>
<dbReference type="PANTHER" id="PTHR46162:SF65">
    <property type="entry name" value="F9D12.8 PROTEIN-RELATED"/>
    <property type="match status" value="1"/>
</dbReference>
<feature type="domain" description="MATH" evidence="1">
    <location>
        <begin position="19"/>
        <end position="108"/>
    </location>
</feature>
<sequence length="117" mass="13669">MYVEIDSTSEVFAYVKFFVYNKKEQNYFTIQADSETLSEDEKIYVHADLQVLYPRPHEYYNHVTGAVNVCYKKSTPGWGCEEFVTIAKLREGYCLDNDTLKLEVEFKIVSATKYSHP</sequence>
<comment type="caution">
    <text evidence="2">The sequence shown here is derived from an EMBL/GenBank/DDBJ whole genome shotgun (WGS) entry which is preliminary data.</text>
</comment>
<dbReference type="Proteomes" id="UP000694240">
    <property type="component" value="Chromosome 13"/>
</dbReference>
<protein>
    <submittedName>
        <fullName evidence="2">MATH/TRAF domain</fullName>
    </submittedName>
</protein>
<gene>
    <name evidence="2" type="ORF">ISN45_Aa08g015260</name>
</gene>
<dbReference type="AlphaFoldDB" id="A0A8T1XI34"/>
<keyword evidence="3" id="KW-1185">Reference proteome</keyword>
<dbReference type="PANTHER" id="PTHR46162">
    <property type="entry name" value="TRAF-LIKE FAMILY PROTEIN"/>
    <property type="match status" value="1"/>
</dbReference>
<evidence type="ECO:0000313" key="2">
    <source>
        <dbReference type="EMBL" id="KAG7533937.1"/>
    </source>
</evidence>